<dbReference type="OrthoDB" id="167398at2759"/>
<evidence type="ECO:0000259" key="2">
    <source>
        <dbReference type="PROSITE" id="PS51384"/>
    </source>
</evidence>
<feature type="domain" description="FAD-binding FR-type" evidence="2">
    <location>
        <begin position="1"/>
        <end position="134"/>
    </location>
</feature>
<sequence length="160" mass="17818">MALRKTRVTKIVRHPVDTFEIQLEIPNFRYRSGQKVRYICFGLLGYAYGCQPRRIHRPFSDAGSNFDHRFLARHPFTITSSPCEPYVSMHIRQFGDWTTDLARMVGCAAGEAIPAEITLPTFRVDGPFGAPASDVFCHETAVLIGAGIGVTPFASVLKTI</sequence>
<proteinExistence type="predicted"/>
<dbReference type="SUPFAM" id="SSF52343">
    <property type="entry name" value="Ferredoxin reductase-like, C-terminal NADP-linked domain"/>
    <property type="match status" value="1"/>
</dbReference>
<gene>
    <name evidence="3" type="ORF">BJ554DRAFT_277</name>
</gene>
<organism evidence="3 4">
    <name type="scientific">Olpidium bornovanus</name>
    <dbReference type="NCBI Taxonomy" id="278681"/>
    <lineage>
        <taxon>Eukaryota</taxon>
        <taxon>Fungi</taxon>
        <taxon>Fungi incertae sedis</taxon>
        <taxon>Olpidiomycota</taxon>
        <taxon>Olpidiomycotina</taxon>
        <taxon>Olpidiomycetes</taxon>
        <taxon>Olpidiales</taxon>
        <taxon>Olpidiaceae</taxon>
        <taxon>Olpidium</taxon>
    </lineage>
</organism>
<reference evidence="3 4" key="1">
    <citation type="journal article" name="Sci. Rep.">
        <title>Genome-scale phylogenetic analyses confirm Olpidium as the closest living zoosporic fungus to the non-flagellated, terrestrial fungi.</title>
        <authorList>
            <person name="Chang Y."/>
            <person name="Rochon D."/>
            <person name="Sekimoto S."/>
            <person name="Wang Y."/>
            <person name="Chovatia M."/>
            <person name="Sandor L."/>
            <person name="Salamov A."/>
            <person name="Grigoriev I.V."/>
            <person name="Stajich J.E."/>
            <person name="Spatafora J.W."/>
        </authorList>
    </citation>
    <scope>NUCLEOTIDE SEQUENCE [LARGE SCALE GENOMIC DNA]</scope>
    <source>
        <strain evidence="3">S191</strain>
    </source>
</reference>
<dbReference type="PANTHER" id="PTHR11972">
    <property type="entry name" value="NADPH OXIDASE"/>
    <property type="match status" value="1"/>
</dbReference>
<keyword evidence="1" id="KW-0560">Oxidoreductase</keyword>
<dbReference type="InterPro" id="IPR013112">
    <property type="entry name" value="FAD-bd_8"/>
</dbReference>
<dbReference type="EMBL" id="JAEFCI010007016">
    <property type="protein sequence ID" value="KAG5459331.1"/>
    <property type="molecule type" value="Genomic_DNA"/>
</dbReference>
<dbReference type="SUPFAM" id="SSF63380">
    <property type="entry name" value="Riboflavin synthase domain-like"/>
    <property type="match status" value="1"/>
</dbReference>
<comment type="caution">
    <text evidence="3">The sequence shown here is derived from an EMBL/GenBank/DDBJ whole genome shotgun (WGS) entry which is preliminary data.</text>
</comment>
<evidence type="ECO:0000256" key="1">
    <source>
        <dbReference type="ARBA" id="ARBA00023002"/>
    </source>
</evidence>
<dbReference type="InterPro" id="IPR017927">
    <property type="entry name" value="FAD-bd_FR_type"/>
</dbReference>
<accession>A0A8H7ZTZ1</accession>
<dbReference type="PANTHER" id="PTHR11972:SF39">
    <property type="entry name" value="FAD-BINDING FR-TYPE DOMAIN-CONTAINING PROTEIN"/>
    <property type="match status" value="1"/>
</dbReference>
<dbReference type="GO" id="GO:0043020">
    <property type="term" value="C:NADPH oxidase complex"/>
    <property type="evidence" value="ECO:0007669"/>
    <property type="project" value="TreeGrafter"/>
</dbReference>
<dbReference type="Proteomes" id="UP000673691">
    <property type="component" value="Unassembled WGS sequence"/>
</dbReference>
<dbReference type="Gene3D" id="3.40.50.80">
    <property type="entry name" value="Nucleotide-binding domain of ferredoxin-NADP reductase (FNR) module"/>
    <property type="match status" value="1"/>
</dbReference>
<dbReference type="PRINTS" id="PR00466">
    <property type="entry name" value="GP91PHOX"/>
</dbReference>
<dbReference type="GO" id="GO:0016175">
    <property type="term" value="F:superoxide-generating NAD(P)H oxidase activity"/>
    <property type="evidence" value="ECO:0007669"/>
    <property type="project" value="TreeGrafter"/>
</dbReference>
<dbReference type="InterPro" id="IPR000778">
    <property type="entry name" value="Cyt_b245_heavy_chain"/>
</dbReference>
<dbReference type="Pfam" id="PF08022">
    <property type="entry name" value="FAD_binding_8"/>
    <property type="match status" value="1"/>
</dbReference>
<dbReference type="InterPro" id="IPR039261">
    <property type="entry name" value="FNR_nucleotide-bd"/>
</dbReference>
<protein>
    <recommendedName>
        <fullName evidence="2">FAD-binding FR-type domain-containing protein</fullName>
    </recommendedName>
</protein>
<evidence type="ECO:0000313" key="4">
    <source>
        <dbReference type="Proteomes" id="UP000673691"/>
    </source>
</evidence>
<dbReference type="InterPro" id="IPR050369">
    <property type="entry name" value="RBOH/FRE"/>
</dbReference>
<dbReference type="AlphaFoldDB" id="A0A8H7ZTZ1"/>
<dbReference type="CDD" id="cd06186">
    <property type="entry name" value="NOX_Duox_like_FAD_NADP"/>
    <property type="match status" value="1"/>
</dbReference>
<keyword evidence="4" id="KW-1185">Reference proteome</keyword>
<dbReference type="PROSITE" id="PS51384">
    <property type="entry name" value="FAD_FR"/>
    <property type="match status" value="1"/>
</dbReference>
<dbReference type="InterPro" id="IPR017938">
    <property type="entry name" value="Riboflavin_synthase-like_b-brl"/>
</dbReference>
<dbReference type="GO" id="GO:0042554">
    <property type="term" value="P:superoxide anion generation"/>
    <property type="evidence" value="ECO:0007669"/>
    <property type="project" value="TreeGrafter"/>
</dbReference>
<evidence type="ECO:0000313" key="3">
    <source>
        <dbReference type="EMBL" id="KAG5459331.1"/>
    </source>
</evidence>
<name>A0A8H7ZTZ1_9FUNG</name>
<dbReference type="GO" id="GO:0006952">
    <property type="term" value="P:defense response"/>
    <property type="evidence" value="ECO:0007669"/>
    <property type="project" value="TreeGrafter"/>
</dbReference>